<dbReference type="EMBL" id="CAEZYQ010000030">
    <property type="protein sequence ID" value="CAB4764626.1"/>
    <property type="molecule type" value="Genomic_DNA"/>
</dbReference>
<evidence type="ECO:0000256" key="2">
    <source>
        <dbReference type="ARBA" id="ARBA00022598"/>
    </source>
</evidence>
<reference evidence="5" key="1">
    <citation type="submission" date="2020-05" db="EMBL/GenBank/DDBJ databases">
        <authorList>
            <person name="Chiriac C."/>
            <person name="Salcher M."/>
            <person name="Ghai R."/>
            <person name="Kavagutti S V."/>
        </authorList>
    </citation>
    <scope>NUCLEOTIDE SEQUENCE</scope>
</reference>
<dbReference type="InterPro" id="IPR025110">
    <property type="entry name" value="AMP-bd_C"/>
</dbReference>
<evidence type="ECO:0000259" key="4">
    <source>
        <dbReference type="Pfam" id="PF13193"/>
    </source>
</evidence>
<dbReference type="NCBIfam" id="NF004837">
    <property type="entry name" value="PRK06187.1"/>
    <property type="match status" value="1"/>
</dbReference>
<evidence type="ECO:0000313" key="5">
    <source>
        <dbReference type="EMBL" id="CAB4764626.1"/>
    </source>
</evidence>
<dbReference type="Gene3D" id="3.30.300.30">
    <property type="match status" value="1"/>
</dbReference>
<dbReference type="CDD" id="cd17631">
    <property type="entry name" value="FACL_FadD13-like"/>
    <property type="match status" value="1"/>
</dbReference>
<dbReference type="GO" id="GO:0006631">
    <property type="term" value="P:fatty acid metabolic process"/>
    <property type="evidence" value="ECO:0007669"/>
    <property type="project" value="TreeGrafter"/>
</dbReference>
<dbReference type="PROSITE" id="PS00455">
    <property type="entry name" value="AMP_BINDING"/>
    <property type="match status" value="1"/>
</dbReference>
<feature type="domain" description="AMP-binding enzyme C-terminal" evidence="4">
    <location>
        <begin position="447"/>
        <end position="522"/>
    </location>
</feature>
<dbReference type="InterPro" id="IPR045851">
    <property type="entry name" value="AMP-bd_C_sf"/>
</dbReference>
<organism evidence="5">
    <name type="scientific">freshwater metagenome</name>
    <dbReference type="NCBI Taxonomy" id="449393"/>
    <lineage>
        <taxon>unclassified sequences</taxon>
        <taxon>metagenomes</taxon>
        <taxon>ecological metagenomes</taxon>
    </lineage>
</organism>
<keyword evidence="2" id="KW-0436">Ligase</keyword>
<feature type="domain" description="AMP-dependent synthetase/ligase" evidence="3">
    <location>
        <begin position="29"/>
        <end position="396"/>
    </location>
</feature>
<dbReference type="InterPro" id="IPR042099">
    <property type="entry name" value="ANL_N_sf"/>
</dbReference>
<dbReference type="GO" id="GO:0031956">
    <property type="term" value="F:medium-chain fatty acid-CoA ligase activity"/>
    <property type="evidence" value="ECO:0007669"/>
    <property type="project" value="TreeGrafter"/>
</dbReference>
<dbReference type="PANTHER" id="PTHR43201">
    <property type="entry name" value="ACYL-COA SYNTHETASE"/>
    <property type="match status" value="1"/>
</dbReference>
<dbReference type="PANTHER" id="PTHR43201:SF5">
    <property type="entry name" value="MEDIUM-CHAIN ACYL-COA LIGASE ACSF2, MITOCHONDRIAL"/>
    <property type="match status" value="1"/>
</dbReference>
<evidence type="ECO:0000256" key="1">
    <source>
        <dbReference type="ARBA" id="ARBA00006432"/>
    </source>
</evidence>
<dbReference type="InterPro" id="IPR000873">
    <property type="entry name" value="AMP-dep_synth/lig_dom"/>
</dbReference>
<dbReference type="AlphaFoldDB" id="A0A6J6UYM6"/>
<dbReference type="SUPFAM" id="SSF56801">
    <property type="entry name" value="Acetyl-CoA synthetase-like"/>
    <property type="match status" value="1"/>
</dbReference>
<dbReference type="FunFam" id="3.30.300.30:FF:000008">
    <property type="entry name" value="2,3-dihydroxybenzoate-AMP ligase"/>
    <property type="match status" value="1"/>
</dbReference>
<evidence type="ECO:0000259" key="3">
    <source>
        <dbReference type="Pfam" id="PF00501"/>
    </source>
</evidence>
<gene>
    <name evidence="5" type="ORF">UFOPK2761_02923</name>
</gene>
<dbReference type="InterPro" id="IPR020845">
    <property type="entry name" value="AMP-binding_CS"/>
</dbReference>
<dbReference type="Gene3D" id="3.40.50.12780">
    <property type="entry name" value="N-terminal domain of ligase-like"/>
    <property type="match status" value="1"/>
</dbReference>
<sequence>MTATASDPQTTWIDTSDAPEPHFVGDRLAHWAATTPDAECFSYLGRSWTYAETHERVRRLTGALAGLGIGRGGTVSFLDKNHPACVELSLAAGDLGAANAIINFRLAGDEIDYALNDSGATVLVVGTELMPTIEAIRDRLTHVQHVIEVTPEGGDSDPYEQLLAGAEPMERPADVSPEDTCLVMYSSGTTGRPKGVMLSHRNMVSHTINAHDGWGFEPGDKSMVAMPLFHVGGSSYVLFGLHDGVPSVMTRDPDGMSLAGAIMAGANRTFLVPAVLAQVLQSGPDAVKLFGALKTYTYGAAPMPPPLLRAAMEAWPDTDFMQVYGLTEVAGVVTHLMPDEHRTAIPDGHPERLVSAGRAVPGVEIRIVDPGTLEDVATGEPGEVWLRTPQMFQGYLNKPEATAEVITPDGWFRSGDLGRLDADGFLFVEDRLKDMIISGGENIYSPEVERVLAEHPAVMEVAIIGVPDDTWGESVKAVVSFHEGQSATEQELIDYCREHLAHYKCPRSIDVLELLPRNPTGKILKRELRQPYWDGRERQVN</sequence>
<accession>A0A6J6UYM6</accession>
<comment type="similarity">
    <text evidence="1">Belongs to the ATP-dependent AMP-binding enzyme family.</text>
</comment>
<name>A0A6J6UYM6_9ZZZZ</name>
<dbReference type="Pfam" id="PF00501">
    <property type="entry name" value="AMP-binding"/>
    <property type="match status" value="1"/>
</dbReference>
<protein>
    <submittedName>
        <fullName evidence="5">Unannotated protein</fullName>
    </submittedName>
</protein>
<dbReference type="Pfam" id="PF13193">
    <property type="entry name" value="AMP-binding_C"/>
    <property type="match status" value="1"/>
</dbReference>
<proteinExistence type="inferred from homology"/>